<dbReference type="Gene3D" id="2.60.40.4070">
    <property type="match status" value="1"/>
</dbReference>
<dbReference type="OrthoDB" id="9785233at2"/>
<dbReference type="InterPro" id="IPR005648">
    <property type="entry name" value="FlgD"/>
</dbReference>
<evidence type="ECO:0000256" key="3">
    <source>
        <dbReference type="ARBA" id="ARBA00022795"/>
    </source>
</evidence>
<dbReference type="KEGG" id="cbaa:SRAA_0491"/>
<protein>
    <recommendedName>
        <fullName evidence="2 5">Basal-body rod modification protein FlgD</fullName>
    </recommendedName>
</protein>
<dbReference type="AlphaFoldDB" id="A0A060NHU9"/>
<dbReference type="GO" id="GO:0044781">
    <property type="term" value="P:bacterial-type flagellum organization"/>
    <property type="evidence" value="ECO:0007669"/>
    <property type="project" value="UniProtKB-UniRule"/>
</dbReference>
<dbReference type="Gene3D" id="2.30.30.910">
    <property type="match status" value="1"/>
</dbReference>
<comment type="function">
    <text evidence="4 5">Required for flagellar hook formation. May act as a scaffolding protein.</text>
</comment>
<keyword evidence="3 5" id="KW-1005">Bacterial flagellum biogenesis</keyword>
<proteinExistence type="inferred from homology"/>
<reference evidence="7 8" key="1">
    <citation type="journal article" date="2014" name="Nat. Commun.">
        <title>Physiological and genomic features of highly alkaliphilic hydrogen-utilizing Betaproteobacteria from a continental serpentinizing site.</title>
        <authorList>
            <person name="Suzuki S."/>
            <person name="Kuenen J.G."/>
            <person name="Schipper K."/>
            <person name="van der Velde S."/>
            <person name="Ishii S."/>
            <person name="Wu A."/>
            <person name="Sorokin D.Y."/>
            <person name="Tenney A."/>
            <person name="Meng X.Y."/>
            <person name="Morrill P.L."/>
            <person name="Kamagata Y."/>
            <person name="Muyzer G."/>
            <person name="Nealson K.H."/>
        </authorList>
    </citation>
    <scope>NUCLEOTIDE SEQUENCE [LARGE SCALE GENOMIC DNA]</scope>
    <source>
        <strain evidence="7 8">A1</strain>
    </source>
</reference>
<keyword evidence="8" id="KW-1185">Reference proteome</keyword>
<keyword evidence="7" id="KW-0969">Cilium</keyword>
<dbReference type="Proteomes" id="UP000067461">
    <property type="component" value="Chromosome"/>
</dbReference>
<dbReference type="RefSeq" id="WP_045530735.1">
    <property type="nucleotide sequence ID" value="NZ_AP014568.1"/>
</dbReference>
<dbReference type="STRING" id="1458425.SRAA_0491"/>
<dbReference type="Pfam" id="PF03963">
    <property type="entry name" value="FlgD"/>
    <property type="match status" value="1"/>
</dbReference>
<comment type="similarity">
    <text evidence="1 5">Belongs to the FlgD family.</text>
</comment>
<name>A0A060NHU9_9BURK</name>
<evidence type="ECO:0000256" key="5">
    <source>
        <dbReference type="RuleBase" id="RU362076"/>
    </source>
</evidence>
<dbReference type="HOGENOM" id="CLU_047535_0_0_4"/>
<feature type="domain" description="FlgD/Vpr Ig-like" evidence="6">
    <location>
        <begin position="103"/>
        <end position="156"/>
    </location>
</feature>
<accession>A0A060NHU9</accession>
<evidence type="ECO:0000259" key="6">
    <source>
        <dbReference type="Pfam" id="PF13860"/>
    </source>
</evidence>
<evidence type="ECO:0000256" key="2">
    <source>
        <dbReference type="ARBA" id="ARBA00016013"/>
    </source>
</evidence>
<evidence type="ECO:0000256" key="4">
    <source>
        <dbReference type="ARBA" id="ARBA00024746"/>
    </source>
</evidence>
<keyword evidence="7" id="KW-0966">Cell projection</keyword>
<gene>
    <name evidence="7" type="ORF">SRAA_0491</name>
</gene>
<evidence type="ECO:0000256" key="1">
    <source>
        <dbReference type="ARBA" id="ARBA00010577"/>
    </source>
</evidence>
<dbReference type="InterPro" id="IPR025965">
    <property type="entry name" value="FlgD/Vpr_Ig-like"/>
</dbReference>
<evidence type="ECO:0000313" key="8">
    <source>
        <dbReference type="Proteomes" id="UP000067461"/>
    </source>
</evidence>
<dbReference type="EMBL" id="AP014568">
    <property type="protein sequence ID" value="BAO80345.1"/>
    <property type="molecule type" value="Genomic_DNA"/>
</dbReference>
<evidence type="ECO:0000313" key="7">
    <source>
        <dbReference type="EMBL" id="BAO80345.1"/>
    </source>
</evidence>
<dbReference type="Pfam" id="PF13860">
    <property type="entry name" value="FlgD_ig"/>
    <property type="match status" value="1"/>
</dbReference>
<sequence>MFMTPLNRSQIDAYNASGGAQAQATDPQAAQDRFLKLFLAQLSNQDPLNPMDNAQMTTQMAQINTVTGIQQLNQTVNNLAEQFHMAQGVQSAALVGRQVVAQGNALAVSNGVAQGSFSLPQAVDQVRVDVLGRAGEVLGSVELGARGAGMQHFEWPLGSIDPARVGSMQVQASSAGQAVTALPLARQRIDSVGVVDGALRLRSADGSTMTQKQILAFL</sequence>
<organism evidence="7 8">
    <name type="scientific">Serpentinimonas raichei</name>
    <dbReference type="NCBI Taxonomy" id="1458425"/>
    <lineage>
        <taxon>Bacteria</taxon>
        <taxon>Pseudomonadati</taxon>
        <taxon>Pseudomonadota</taxon>
        <taxon>Betaproteobacteria</taxon>
        <taxon>Burkholderiales</taxon>
        <taxon>Comamonadaceae</taxon>
        <taxon>Serpentinimonas</taxon>
    </lineage>
</organism>
<keyword evidence="7" id="KW-0282">Flagellum</keyword>